<comment type="caution">
    <text evidence="3">The sequence shown here is derived from an EMBL/GenBank/DDBJ whole genome shotgun (WGS) entry which is preliminary data.</text>
</comment>
<protein>
    <submittedName>
        <fullName evidence="3">DUF642 domain-containing protein</fullName>
    </submittedName>
</protein>
<sequence>MNTRPIFALALLASAACAQAQSTQEPTNLLEDGSFELANQAAGTWGFYQGSQATGWYAVGDNSLIELRNNLVGTAQNGSSFAELDSQNGNSTMTQDFSTVAGQTYYLSFYYSSRPASDVYNGSCCSVVPAESNGLSFNVGSGWTAAPALPANQTYDNVWNYFTTSFVAASATTTLSFMATGLSDTFGTSLDNVKVWTDTPPVPEPATLALMVAGLAAIGARVRRQQKSS</sequence>
<dbReference type="InterPro" id="IPR013424">
    <property type="entry name" value="Ice-binding_C"/>
</dbReference>
<dbReference type="NCBIfam" id="TIGR02595">
    <property type="entry name" value="PEP_CTERM"/>
    <property type="match status" value="1"/>
</dbReference>
<proteinExistence type="predicted"/>
<feature type="signal peptide" evidence="1">
    <location>
        <begin position="1"/>
        <end position="20"/>
    </location>
</feature>
<accession>A0ABS5DU97</accession>
<keyword evidence="4" id="KW-1185">Reference proteome</keyword>
<dbReference type="EMBL" id="JAGQDG010000002">
    <property type="protein sequence ID" value="MBQ0934719.1"/>
    <property type="molecule type" value="Genomic_DNA"/>
</dbReference>
<feature type="chain" id="PRO_5047133223" evidence="1">
    <location>
        <begin position="21"/>
        <end position="229"/>
    </location>
</feature>
<dbReference type="Gene3D" id="2.60.120.260">
    <property type="entry name" value="Galactose-binding domain-like"/>
    <property type="match status" value="1"/>
</dbReference>
<dbReference type="RefSeq" id="WP_210806951.1">
    <property type="nucleotide sequence ID" value="NZ_JAGQDG010000002.1"/>
</dbReference>
<organism evidence="3 4">
    <name type="scientific">Ideonella paludis</name>
    <dbReference type="NCBI Taxonomy" id="1233411"/>
    <lineage>
        <taxon>Bacteria</taxon>
        <taxon>Pseudomonadati</taxon>
        <taxon>Pseudomonadota</taxon>
        <taxon>Betaproteobacteria</taxon>
        <taxon>Burkholderiales</taxon>
        <taxon>Sphaerotilaceae</taxon>
        <taxon>Ideonella</taxon>
    </lineage>
</organism>
<evidence type="ECO:0000256" key="1">
    <source>
        <dbReference type="SAM" id="SignalP"/>
    </source>
</evidence>
<dbReference type="PROSITE" id="PS51257">
    <property type="entry name" value="PROKAR_LIPOPROTEIN"/>
    <property type="match status" value="1"/>
</dbReference>
<feature type="domain" description="Ice-binding protein C-terminal" evidence="2">
    <location>
        <begin position="201"/>
        <end position="224"/>
    </location>
</feature>
<evidence type="ECO:0000313" key="3">
    <source>
        <dbReference type="EMBL" id="MBQ0934719.1"/>
    </source>
</evidence>
<name>A0ABS5DU97_9BURK</name>
<reference evidence="3 4" key="1">
    <citation type="submission" date="2021-04" db="EMBL/GenBank/DDBJ databases">
        <title>The genome sequence of type strain Ideonella paludis KCTC 32238.</title>
        <authorList>
            <person name="Liu Y."/>
        </authorList>
    </citation>
    <scope>NUCLEOTIDE SEQUENCE [LARGE SCALE GENOMIC DNA]</scope>
    <source>
        <strain evidence="3 4">KCTC 32238</strain>
    </source>
</reference>
<dbReference type="Pfam" id="PF07589">
    <property type="entry name" value="PEP-CTERM"/>
    <property type="match status" value="1"/>
</dbReference>
<evidence type="ECO:0000313" key="4">
    <source>
        <dbReference type="Proteomes" id="UP000672097"/>
    </source>
</evidence>
<keyword evidence="1" id="KW-0732">Signal</keyword>
<dbReference type="Proteomes" id="UP000672097">
    <property type="component" value="Unassembled WGS sequence"/>
</dbReference>
<gene>
    <name evidence="3" type="ORF">KAK11_05195</name>
</gene>
<evidence type="ECO:0000259" key="2">
    <source>
        <dbReference type="Pfam" id="PF07589"/>
    </source>
</evidence>